<dbReference type="EMBL" id="BAAATK010000018">
    <property type="protein sequence ID" value="GAA2439228.1"/>
    <property type="molecule type" value="Genomic_DNA"/>
</dbReference>
<keyword evidence="2" id="KW-1185">Reference proteome</keyword>
<dbReference type="RefSeq" id="WP_344603794.1">
    <property type="nucleotide sequence ID" value="NZ_BAAATK010000018.1"/>
</dbReference>
<protein>
    <submittedName>
        <fullName evidence="1">Uncharacterized protein</fullName>
    </submittedName>
</protein>
<evidence type="ECO:0000313" key="1">
    <source>
        <dbReference type="EMBL" id="GAA2439228.1"/>
    </source>
</evidence>
<accession>A0ABP5WXK6</accession>
<sequence length="279" mass="30004">MASAVDALRTGIKVADEIISLARAFDLAVTVERQEEAAQTRFTVRFGMRVPVAYAGTELGRAIEDDTLTVVWAKSHWKGARGRMLEATAWSGGSSQKVRTLALVEEGVRRLGHDAARYAREAAPLPEDVVPAPHALYIDGKLRYKGIPAATVRRIVNNRRARGWLVHQDDERAVCVDNRRYVPVTGGREGAAGVAPVPGRTYRVVIAEQQSGYTMAGQEVTAQYVAEMIKTLGRTGVTPFPVGAEGIIGLGSMLYVPAGLFGSGRNAAPVLKAQALAQQ</sequence>
<proteinExistence type="predicted"/>
<gene>
    <name evidence="1" type="ORF">GCM10010421_31820</name>
</gene>
<dbReference type="Proteomes" id="UP001500460">
    <property type="component" value="Unassembled WGS sequence"/>
</dbReference>
<organism evidence="1 2">
    <name type="scientific">Streptomyces glaucus</name>
    <dbReference type="NCBI Taxonomy" id="284029"/>
    <lineage>
        <taxon>Bacteria</taxon>
        <taxon>Bacillati</taxon>
        <taxon>Actinomycetota</taxon>
        <taxon>Actinomycetes</taxon>
        <taxon>Kitasatosporales</taxon>
        <taxon>Streptomycetaceae</taxon>
        <taxon>Streptomyces</taxon>
    </lineage>
</organism>
<evidence type="ECO:0000313" key="2">
    <source>
        <dbReference type="Proteomes" id="UP001500460"/>
    </source>
</evidence>
<name>A0ABP5WXK6_9ACTN</name>
<reference evidence="2" key="1">
    <citation type="journal article" date="2019" name="Int. J. Syst. Evol. Microbiol.">
        <title>The Global Catalogue of Microorganisms (GCM) 10K type strain sequencing project: providing services to taxonomists for standard genome sequencing and annotation.</title>
        <authorList>
            <consortium name="The Broad Institute Genomics Platform"/>
            <consortium name="The Broad Institute Genome Sequencing Center for Infectious Disease"/>
            <person name="Wu L."/>
            <person name="Ma J."/>
        </authorList>
    </citation>
    <scope>NUCLEOTIDE SEQUENCE [LARGE SCALE GENOMIC DNA]</scope>
    <source>
        <strain evidence="2">JCM 6922</strain>
    </source>
</reference>
<comment type="caution">
    <text evidence="1">The sequence shown here is derived from an EMBL/GenBank/DDBJ whole genome shotgun (WGS) entry which is preliminary data.</text>
</comment>